<dbReference type="Pfam" id="PF17963">
    <property type="entry name" value="Big_9"/>
    <property type="match status" value="2"/>
</dbReference>
<comment type="caution">
    <text evidence="3">The sequence shown here is derived from an EMBL/GenBank/DDBJ whole genome shotgun (WGS) entry which is preliminary data.</text>
</comment>
<dbReference type="SUPFAM" id="SSF51120">
    <property type="entry name" value="beta-Roll"/>
    <property type="match status" value="4"/>
</dbReference>
<dbReference type="Gene3D" id="2.60.40.2810">
    <property type="match status" value="1"/>
</dbReference>
<name>A0A1U7ISI9_9CYAN</name>
<reference evidence="3 4" key="1">
    <citation type="submission" date="2016-11" db="EMBL/GenBank/DDBJ databases">
        <title>Draft Genome Sequences of Nine Cyanobacterial Strains from Diverse Habitats.</title>
        <authorList>
            <person name="Zhu T."/>
            <person name="Hou S."/>
            <person name="Lu X."/>
            <person name="Hess W.R."/>
        </authorList>
    </citation>
    <scope>NUCLEOTIDE SEQUENCE [LARGE SCALE GENOMIC DNA]</scope>
    <source>
        <strain evidence="3 4">IAM M-71</strain>
    </source>
</reference>
<dbReference type="AlphaFoldDB" id="A0A1U7ISI9"/>
<dbReference type="InterPro" id="IPR011049">
    <property type="entry name" value="Serralysin-like_metalloprot_C"/>
</dbReference>
<dbReference type="EMBL" id="MRCE01000002">
    <property type="protein sequence ID" value="OKH40471.1"/>
    <property type="molecule type" value="Genomic_DNA"/>
</dbReference>
<keyword evidence="2" id="KW-0964">Secreted</keyword>
<dbReference type="GO" id="GO:0005509">
    <property type="term" value="F:calcium ion binding"/>
    <property type="evidence" value="ECO:0007669"/>
    <property type="project" value="InterPro"/>
</dbReference>
<dbReference type="Gene3D" id="2.150.10.10">
    <property type="entry name" value="Serralysin-like metalloprotease, C-terminal"/>
    <property type="match status" value="4"/>
</dbReference>
<organism evidence="3 4">
    <name type="scientific">[Phormidium ambiguum] IAM M-71</name>
    <dbReference type="NCBI Taxonomy" id="454136"/>
    <lineage>
        <taxon>Bacteria</taxon>
        <taxon>Bacillati</taxon>
        <taxon>Cyanobacteriota</taxon>
        <taxon>Cyanophyceae</taxon>
        <taxon>Oscillatoriophycideae</taxon>
        <taxon>Aerosakkonematales</taxon>
        <taxon>Aerosakkonemataceae</taxon>
        <taxon>Floridanema</taxon>
    </lineage>
</organism>
<dbReference type="STRING" id="454136.NIES2119_02310"/>
<proteinExistence type="predicted"/>
<dbReference type="RefSeq" id="WP_073591851.1">
    <property type="nucleotide sequence ID" value="NZ_MRCE01000002.1"/>
</dbReference>
<dbReference type="PROSITE" id="PS00330">
    <property type="entry name" value="HEMOLYSIN_CALCIUM"/>
    <property type="match status" value="5"/>
</dbReference>
<dbReference type="InterPro" id="IPR050557">
    <property type="entry name" value="RTX_toxin/Mannuronan_C5-epim"/>
</dbReference>
<comment type="subcellular location">
    <subcellularLocation>
        <location evidence="1">Secreted</location>
    </subcellularLocation>
</comment>
<dbReference type="InterPro" id="IPR010221">
    <property type="entry name" value="VCBS_dom"/>
</dbReference>
<evidence type="ECO:0000313" key="3">
    <source>
        <dbReference type="EMBL" id="OKH40471.1"/>
    </source>
</evidence>
<dbReference type="PANTHER" id="PTHR38340:SF1">
    <property type="entry name" value="S-LAYER PROTEIN"/>
    <property type="match status" value="1"/>
</dbReference>
<accession>A0A1U7ISI9</accession>
<dbReference type="InterPro" id="IPR001343">
    <property type="entry name" value="Hemolysn_Ca-bd"/>
</dbReference>
<evidence type="ECO:0000256" key="2">
    <source>
        <dbReference type="ARBA" id="ARBA00022525"/>
    </source>
</evidence>
<dbReference type="InterPro" id="IPR018511">
    <property type="entry name" value="Hemolysin-typ_Ca-bd_CS"/>
</dbReference>
<evidence type="ECO:0008006" key="5">
    <source>
        <dbReference type="Google" id="ProtNLM"/>
    </source>
</evidence>
<protein>
    <recommendedName>
        <fullName evidence="5">Cadherin domain-containing protein</fullName>
    </recommendedName>
</protein>
<gene>
    <name evidence="3" type="ORF">NIES2119_02310</name>
</gene>
<dbReference type="PANTHER" id="PTHR38340">
    <property type="entry name" value="S-LAYER PROTEIN"/>
    <property type="match status" value="1"/>
</dbReference>
<dbReference type="GO" id="GO:0005576">
    <property type="term" value="C:extracellular region"/>
    <property type="evidence" value="ECO:0007669"/>
    <property type="project" value="UniProtKB-SubCell"/>
</dbReference>
<dbReference type="Proteomes" id="UP000185860">
    <property type="component" value="Unassembled WGS sequence"/>
</dbReference>
<sequence>MDNYSVSNPLILEESLEVAQAYLKNFVTKPDFLTEMKRAFGNSFDVELALSLVQDWSKSDFRNLPQIEIRSRDEINGANGAFASATNTVYLSQEFLKASSAENIASVLLEEIGHAIDARLNQSDSPGDEGAIFSALVRKEVLSPQQLAALKTEDDTATITLDGQALKIEQSNLVVNTNLDTVNPNDGTNPNLFTSTELAGGNLTLNYAPNVNRTTDITVRATDTGRLFVDDTFKVKGNPVIVNDEGLVNLKANFRLFGEVQRFGLGYGDMELQFGVNPLGNFAIGSQIGQIGFQPGGTPFTSGVLQNLPLSSSGFNVVDIAFSVPFSLYVDRPDHPNGSLFVGLGSSETGGSRSGSVQVIFDFSDNIYFGGSILEWTPNQGLSLMSVTLADGTPLSDAGLQFEFIPENTVLTAEASAFDDQGLGIITDTATPPNRAAVFPWNGTATSKLQSRPTDPLLHLDVNPEPDPFVFDLASATVGGANNIRLTRITKNTPPVAQDDSVTTNEDTAIVSNVLTDNGNGADTDPDGDTLTVTKVNDSTANVSTQITLASGALLTLNANGTFNYNPNNTFEFLSVGEIAADTFTYTIEDNHGGTSTATVTVTINGANDVPVAVDDTVTTSRNLPLTIPVNTLLSNDTDEDGDTLALSSVDNATNGSVVLDQNGDVVFAPATNFLGEASFDYTIADGNNGTDTAQVIVTVSFQPTEGDDTLYGTPENDTIDGLGGNDLIFGLGGSDLLYGSEGNDTLDGGEGDDYLNPGTGINAVIGGTGFDFLELDYSAETNDLTINYTDPNNGTISDGSSFSEIEWVIFKSGTGNDTADLSAANYAEFRGNGGDDYVVGGANLDYLEGGFGSDTLIGGEGDDLIEGWGGGDELSDEGDYIDAGGGNDVAYGDAGNDSILGGAGNDHLDGVGGNDTLRGGDGDDRQIGNLGGLFGGEGDDLLSGEAGIDELWGQVGNDTLDGGEGDDVLNGNQGNDYIFGGEGNDIVRGGKDDDAVFGGTENDELFGDLGNDSLWGGEGRDEIIGGDGDDILIGDLGGDTLTGGDGNDRFVYRNFSDRTDQIVDFTPSKDIIVLTEVFSNLGYIGTNPINDGYMQLVQSGLNTLVQIDPDGAGFATFKTLVTLQNVLPNDLNPNNFQF</sequence>
<dbReference type="Pfam" id="PF00353">
    <property type="entry name" value="HemolysinCabind"/>
    <property type="match status" value="5"/>
</dbReference>
<dbReference type="OrthoDB" id="468515at2"/>
<evidence type="ECO:0000313" key="4">
    <source>
        <dbReference type="Proteomes" id="UP000185860"/>
    </source>
</evidence>
<dbReference type="PRINTS" id="PR00313">
    <property type="entry name" value="CABNDNGRPT"/>
</dbReference>
<dbReference type="NCBIfam" id="TIGR01965">
    <property type="entry name" value="VCBS_repeat"/>
    <property type="match status" value="1"/>
</dbReference>
<evidence type="ECO:0000256" key="1">
    <source>
        <dbReference type="ARBA" id="ARBA00004613"/>
    </source>
</evidence>